<evidence type="ECO:0000256" key="2">
    <source>
        <dbReference type="ARBA" id="ARBA00010139"/>
    </source>
</evidence>
<dbReference type="AlphaFoldDB" id="A0A150RFP6"/>
<keyword evidence="8" id="KW-0472">Membrane</keyword>
<accession>A0A150RFP6</accession>
<protein>
    <submittedName>
        <fullName evidence="9">Cyclohexanone monooxygenase</fullName>
    </submittedName>
</protein>
<proteinExistence type="inferred from homology"/>
<dbReference type="EMBL" id="JEMC01003730">
    <property type="protein sequence ID" value="KYF78973.1"/>
    <property type="molecule type" value="Genomic_DNA"/>
</dbReference>
<comment type="caution">
    <text evidence="9">The sequence shown here is derived from an EMBL/GenBank/DDBJ whole genome shotgun (WGS) entry which is preliminary data.</text>
</comment>
<dbReference type="GO" id="GO:0004497">
    <property type="term" value="F:monooxygenase activity"/>
    <property type="evidence" value="ECO:0007669"/>
    <property type="project" value="UniProtKB-KW"/>
</dbReference>
<dbReference type="Proteomes" id="UP000075515">
    <property type="component" value="Unassembled WGS sequence"/>
</dbReference>
<name>A0A150RFP6_SORCE</name>
<evidence type="ECO:0000256" key="3">
    <source>
        <dbReference type="ARBA" id="ARBA00022630"/>
    </source>
</evidence>
<dbReference type="Pfam" id="PF13738">
    <property type="entry name" value="Pyr_redox_3"/>
    <property type="match status" value="1"/>
</dbReference>
<dbReference type="InterPro" id="IPR050775">
    <property type="entry name" value="FAD-binding_Monooxygenases"/>
</dbReference>
<keyword evidence="7 9" id="KW-0503">Monooxygenase</keyword>
<evidence type="ECO:0000313" key="10">
    <source>
        <dbReference type="Proteomes" id="UP000075515"/>
    </source>
</evidence>
<evidence type="ECO:0000256" key="6">
    <source>
        <dbReference type="ARBA" id="ARBA00023002"/>
    </source>
</evidence>
<sequence>MSEVESNRSGGAAAPVGHFDAVVVGAGFAGLYMLYRLRQLGLSARVYEAGSGVGGTWFWNRYPGARCDIPSMDYSYSFSSELQQEWKWTERYATQPEILRYLEHVADRFELRRDIQLGTRVTAAAFDERTGRWALRTGDGASVSAGFLIMATGCLSAAKTPDLPGIERFQGERYHTSRWPHGGVDFRGKRVGVLGTGSSGVQVIPVIAEQAARLFVFQRTPCFSVPARNAPLDPAYEAWMKANYAEYRRKARETRAGVVMEVNPKSALEVSSEERERAYKARWEQGGTSFLVTFSDVMRSREANETAAEFVRSQIRATVRDPAVAEALCPREYPLGTRRLCVDTRYYETFNRDNVTLVDLRASPVEEITERGLRTRSAEHALDCLVFATGFDAMTGALARIDLRGRGGASLKQRWADGPRAYLGLAVAGFPNLFTITGPGSPSVFSNAIVSIEQHVEWIADCIAYLRARGLERIEATAEAEDRWVAHVKEVADGTLYPLANSWYIGANIPGKPRVLMPYAGGVGAYRKRCEEVAAQGYAGFALSQAG</sequence>
<gene>
    <name evidence="9" type="ORF">BE18_13590</name>
</gene>
<comment type="similarity">
    <text evidence="2">Belongs to the FAD-binding monooxygenase family.</text>
</comment>
<evidence type="ECO:0000256" key="4">
    <source>
        <dbReference type="ARBA" id="ARBA00022827"/>
    </source>
</evidence>
<keyword evidence="5" id="KW-0521">NADP</keyword>
<keyword evidence="6" id="KW-0560">Oxidoreductase</keyword>
<dbReference type="Gene3D" id="3.50.50.60">
    <property type="entry name" value="FAD/NAD(P)-binding domain"/>
    <property type="match status" value="2"/>
</dbReference>
<keyword evidence="8" id="KW-0812">Transmembrane</keyword>
<evidence type="ECO:0000256" key="7">
    <source>
        <dbReference type="ARBA" id="ARBA00023033"/>
    </source>
</evidence>
<feature type="transmembrane region" description="Helical" evidence="8">
    <location>
        <begin position="12"/>
        <end position="35"/>
    </location>
</feature>
<dbReference type="PRINTS" id="PR00411">
    <property type="entry name" value="PNDRDTASEI"/>
</dbReference>
<keyword evidence="8" id="KW-1133">Transmembrane helix</keyword>
<evidence type="ECO:0000256" key="5">
    <source>
        <dbReference type="ARBA" id="ARBA00022857"/>
    </source>
</evidence>
<reference evidence="9 10" key="1">
    <citation type="submission" date="2014-02" db="EMBL/GenBank/DDBJ databases">
        <title>The small core and large imbalanced accessory genome model reveals a collaborative survival strategy of Sorangium cellulosum strains in nature.</title>
        <authorList>
            <person name="Han K."/>
            <person name="Peng R."/>
            <person name="Blom J."/>
            <person name="Li Y.-Z."/>
        </authorList>
    </citation>
    <scope>NUCLEOTIDE SEQUENCE [LARGE SCALE GENOMIC DNA]</scope>
    <source>
        <strain evidence="9 10">So0149</strain>
    </source>
</reference>
<keyword evidence="3" id="KW-0285">Flavoprotein</keyword>
<organism evidence="9 10">
    <name type="scientific">Sorangium cellulosum</name>
    <name type="common">Polyangium cellulosum</name>
    <dbReference type="NCBI Taxonomy" id="56"/>
    <lineage>
        <taxon>Bacteria</taxon>
        <taxon>Pseudomonadati</taxon>
        <taxon>Myxococcota</taxon>
        <taxon>Polyangia</taxon>
        <taxon>Polyangiales</taxon>
        <taxon>Polyangiaceae</taxon>
        <taxon>Sorangium</taxon>
    </lineage>
</organism>
<evidence type="ECO:0000256" key="8">
    <source>
        <dbReference type="SAM" id="Phobius"/>
    </source>
</evidence>
<dbReference type="InterPro" id="IPR036188">
    <property type="entry name" value="FAD/NAD-bd_sf"/>
</dbReference>
<dbReference type="SUPFAM" id="SSF51905">
    <property type="entry name" value="FAD/NAD(P)-binding domain"/>
    <property type="match status" value="2"/>
</dbReference>
<evidence type="ECO:0000256" key="1">
    <source>
        <dbReference type="ARBA" id="ARBA00001974"/>
    </source>
</evidence>
<dbReference type="PANTHER" id="PTHR43098:SF3">
    <property type="entry name" value="L-ORNITHINE N(5)-MONOOXYGENASE-RELATED"/>
    <property type="match status" value="1"/>
</dbReference>
<dbReference type="PANTHER" id="PTHR43098">
    <property type="entry name" value="L-ORNITHINE N(5)-MONOOXYGENASE-RELATED"/>
    <property type="match status" value="1"/>
</dbReference>
<keyword evidence="4" id="KW-0274">FAD</keyword>
<evidence type="ECO:0000313" key="9">
    <source>
        <dbReference type="EMBL" id="KYF78973.1"/>
    </source>
</evidence>
<comment type="cofactor">
    <cofactor evidence="1">
        <name>FAD</name>
        <dbReference type="ChEBI" id="CHEBI:57692"/>
    </cofactor>
</comment>